<reference evidence="1 2" key="1">
    <citation type="journal article" date="2007" name="Proc. Natl. Acad. Sci. U.S.A.">
        <title>The tiny eukaryote Ostreococcus provides genomic insights into the paradox of plankton speciation.</title>
        <authorList>
            <person name="Palenik B."/>
            <person name="Grimwood J."/>
            <person name="Aerts A."/>
            <person name="Rouze P."/>
            <person name="Salamov A."/>
            <person name="Putnam N."/>
            <person name="Dupont C."/>
            <person name="Jorgensen R."/>
            <person name="Derelle E."/>
            <person name="Rombauts S."/>
            <person name="Zhou K."/>
            <person name="Otillar R."/>
            <person name="Merchant S.S."/>
            <person name="Podell S."/>
            <person name="Gaasterland T."/>
            <person name="Napoli C."/>
            <person name="Gendler K."/>
            <person name="Manuell A."/>
            <person name="Tai V."/>
            <person name="Vallon O."/>
            <person name="Piganeau G."/>
            <person name="Jancek S."/>
            <person name="Heijde M."/>
            <person name="Jabbari K."/>
            <person name="Bowler C."/>
            <person name="Lohr M."/>
            <person name="Robbens S."/>
            <person name="Werner G."/>
            <person name="Dubchak I."/>
            <person name="Pazour G.J."/>
            <person name="Ren Q."/>
            <person name="Paulsen I."/>
            <person name="Delwiche C."/>
            <person name="Schmutz J."/>
            <person name="Rokhsar D."/>
            <person name="Van de Peer Y."/>
            <person name="Moreau H."/>
            <person name="Grigoriev I.V."/>
        </authorList>
    </citation>
    <scope>NUCLEOTIDE SEQUENCE [LARGE SCALE GENOMIC DNA]</scope>
    <source>
        <strain evidence="1 2">CCE9901</strain>
    </source>
</reference>
<accession>A4RZ37</accession>
<organism evidence="1 2">
    <name type="scientific">Ostreococcus lucimarinus (strain CCE9901)</name>
    <dbReference type="NCBI Taxonomy" id="436017"/>
    <lineage>
        <taxon>Eukaryota</taxon>
        <taxon>Viridiplantae</taxon>
        <taxon>Chlorophyta</taxon>
        <taxon>Mamiellophyceae</taxon>
        <taxon>Mamiellales</taxon>
        <taxon>Bathycoccaceae</taxon>
        <taxon>Ostreococcus</taxon>
    </lineage>
</organism>
<dbReference type="EMBL" id="CP000586">
    <property type="protein sequence ID" value="ABO96555.1"/>
    <property type="molecule type" value="Genomic_DNA"/>
</dbReference>
<dbReference type="Gene3D" id="3.40.50.1000">
    <property type="entry name" value="HAD superfamily/HAD-like"/>
    <property type="match status" value="1"/>
</dbReference>
<gene>
    <name evidence="1" type="ORF">OSTLU_15835</name>
</gene>
<dbReference type="OMA" id="INLACRE"/>
<dbReference type="InterPro" id="IPR036412">
    <property type="entry name" value="HAD-like_sf"/>
</dbReference>
<dbReference type="PANTHER" id="PTHR12725">
    <property type="entry name" value="HALOACID DEHALOGENASE-LIKE HYDROLASE"/>
    <property type="match status" value="1"/>
</dbReference>
<dbReference type="HOGENOM" id="CLU_1430225_0_0_1"/>
<dbReference type="Pfam" id="PF00702">
    <property type="entry name" value="Hydrolase"/>
    <property type="match status" value="1"/>
</dbReference>
<dbReference type="STRING" id="436017.A4RZ37"/>
<dbReference type="SUPFAM" id="SSF56784">
    <property type="entry name" value="HAD-like"/>
    <property type="match status" value="1"/>
</dbReference>
<dbReference type="RefSeq" id="XP_001418262.1">
    <property type="nucleotide sequence ID" value="XM_001418225.1"/>
</dbReference>
<dbReference type="Proteomes" id="UP000001568">
    <property type="component" value="Chromosome 6"/>
</dbReference>
<dbReference type="GeneID" id="5002593"/>
<sequence>MTAAEAAATRKTAFAKASQCYKGLRDLGLDVESQEAFTAYCRAGAETFLKPDAALAECLRAMPYRKVVMTNTSETEGMKALTALGLDASSSDAFEKVYGGIFTAPACKPQREAFEKVFADLGRDVDPRRCVMFEDSMKNVKAAKSFGMTTVFVRTRGESVLDDDVEACCDAVVDEIEFEQLRRQLPELFD</sequence>
<keyword evidence="2" id="KW-1185">Reference proteome</keyword>
<dbReference type="OrthoDB" id="1065058at2759"/>
<evidence type="ECO:0000313" key="1">
    <source>
        <dbReference type="EMBL" id="ABO96555.1"/>
    </source>
</evidence>
<dbReference type="NCBIfam" id="TIGR01509">
    <property type="entry name" value="HAD-SF-IA-v3"/>
    <property type="match status" value="1"/>
</dbReference>
<dbReference type="InterPro" id="IPR006439">
    <property type="entry name" value="HAD-SF_hydro_IA"/>
</dbReference>
<proteinExistence type="predicted"/>
<dbReference type="KEGG" id="olu:OSTLU_15835"/>
<dbReference type="Gramene" id="ABO96555">
    <property type="protein sequence ID" value="ABO96555"/>
    <property type="gene ID" value="OSTLU_15835"/>
</dbReference>
<dbReference type="InterPro" id="IPR023214">
    <property type="entry name" value="HAD_sf"/>
</dbReference>
<evidence type="ECO:0000313" key="2">
    <source>
        <dbReference type="Proteomes" id="UP000001568"/>
    </source>
</evidence>
<protein>
    <submittedName>
        <fullName evidence="1">Uncharacterized protein</fullName>
    </submittedName>
</protein>
<dbReference type="PANTHER" id="PTHR12725:SF117">
    <property type="entry name" value="HALOACID DEHALOGENASE-LIKE HYDROLASE"/>
    <property type="match status" value="1"/>
</dbReference>
<dbReference type="AlphaFoldDB" id="A4RZ37"/>
<dbReference type="eggNOG" id="KOG3109">
    <property type="taxonomic scope" value="Eukaryota"/>
</dbReference>
<name>A4RZ37_OSTLU</name>